<protein>
    <recommendedName>
        <fullName evidence="2">Laminin G domain-containing protein</fullName>
    </recommendedName>
</protein>
<feature type="domain" description="Laminin G" evidence="2">
    <location>
        <begin position="1"/>
        <end position="147"/>
    </location>
</feature>
<dbReference type="InterPro" id="IPR013320">
    <property type="entry name" value="ConA-like_dom_sf"/>
</dbReference>
<dbReference type="CDD" id="cd00110">
    <property type="entry name" value="LamG"/>
    <property type="match status" value="2"/>
</dbReference>
<dbReference type="PANTHER" id="PTHR15036">
    <property type="entry name" value="PIKACHURIN-LIKE PROTEIN"/>
    <property type="match status" value="1"/>
</dbReference>
<feature type="domain" description="Laminin G" evidence="2">
    <location>
        <begin position="260"/>
        <end position="441"/>
    </location>
</feature>
<dbReference type="PROSITE" id="PS50025">
    <property type="entry name" value="LAM_G_DOMAIN"/>
    <property type="match status" value="2"/>
</dbReference>
<accession>A0AAD7YAJ3</accession>
<dbReference type="Pfam" id="PF02210">
    <property type="entry name" value="Laminin_G_2"/>
    <property type="match status" value="1"/>
</dbReference>
<comment type="caution">
    <text evidence="1">Lacks conserved residue(s) required for the propagation of feature annotation.</text>
</comment>
<proteinExistence type="predicted"/>
<dbReference type="GO" id="GO:0016020">
    <property type="term" value="C:membrane"/>
    <property type="evidence" value="ECO:0007669"/>
    <property type="project" value="UniProtKB-SubCell"/>
</dbReference>
<dbReference type="Proteomes" id="UP001231518">
    <property type="component" value="Chromosome 25"/>
</dbReference>
<sequence length="443" mass="48689">MTVKPSSGEGLVLYNSERSDGDGDFFSLHLRDYFVEFAFDLGAGIALVRSAYPVEPNKWHSVSVSRAGRRATLRVRGAGAARSVSSRGARRRLALRQPLLLGGAPHPLPARLALSTSFNGCVSQLIINDEELSVVSAALGGLNVDNCDDLDSNCTNKNLCKEVLNPMPVYPHNLTETETHHSIVAKKGFKQKSHKLSHKKHTHINKYKKKKYFISKKHQYLLEGLERNNDVATDLPYDGQTYMQVKYLSDNEVNWGDMNTYPSFTGTDSFIHIDDDDTMKRLVSYSLDINIRFRSVSAHGLLVWSGGARAPPDFLSLAIENSVLVFRYDLGSGEVVIIANHTKVDDGLWHRARATRNRQAGVLEVDGLGSVGKVSPGKLKQLNTENGLYIGGLPSIELNTQGRYKSGLVGCVSQISLSGDFDIPLSLSKLPHTITNNVGRCAP</sequence>
<dbReference type="Pfam" id="PF00054">
    <property type="entry name" value="Laminin_G_1"/>
    <property type="match status" value="1"/>
</dbReference>
<comment type="caution">
    <text evidence="3">The sequence shown here is derived from an EMBL/GenBank/DDBJ whole genome shotgun (WGS) entry which is preliminary data.</text>
</comment>
<dbReference type="InterPro" id="IPR050372">
    <property type="entry name" value="Neurexin-related_CASP"/>
</dbReference>
<keyword evidence="4" id="KW-1185">Reference proteome</keyword>
<evidence type="ECO:0000313" key="4">
    <source>
        <dbReference type="Proteomes" id="UP001231518"/>
    </source>
</evidence>
<dbReference type="EMBL" id="JARGEI010000026">
    <property type="protein sequence ID" value="KAJ8708280.1"/>
    <property type="molecule type" value="Genomic_DNA"/>
</dbReference>
<dbReference type="PANTHER" id="PTHR15036:SF85">
    <property type="entry name" value="SP2353, ISOFORM A"/>
    <property type="match status" value="1"/>
</dbReference>
<organism evidence="3 4">
    <name type="scientific">Mythimna separata</name>
    <name type="common">Oriental armyworm</name>
    <name type="synonym">Pseudaletia separata</name>
    <dbReference type="NCBI Taxonomy" id="271217"/>
    <lineage>
        <taxon>Eukaryota</taxon>
        <taxon>Metazoa</taxon>
        <taxon>Ecdysozoa</taxon>
        <taxon>Arthropoda</taxon>
        <taxon>Hexapoda</taxon>
        <taxon>Insecta</taxon>
        <taxon>Pterygota</taxon>
        <taxon>Neoptera</taxon>
        <taxon>Endopterygota</taxon>
        <taxon>Lepidoptera</taxon>
        <taxon>Glossata</taxon>
        <taxon>Ditrysia</taxon>
        <taxon>Noctuoidea</taxon>
        <taxon>Noctuidae</taxon>
        <taxon>Noctuinae</taxon>
        <taxon>Hadenini</taxon>
        <taxon>Mythimna</taxon>
    </lineage>
</organism>
<evidence type="ECO:0000256" key="1">
    <source>
        <dbReference type="PROSITE-ProRule" id="PRU00122"/>
    </source>
</evidence>
<evidence type="ECO:0000313" key="3">
    <source>
        <dbReference type="EMBL" id="KAJ8708280.1"/>
    </source>
</evidence>
<evidence type="ECO:0000259" key="2">
    <source>
        <dbReference type="PROSITE" id="PS50025"/>
    </source>
</evidence>
<dbReference type="SMART" id="SM00282">
    <property type="entry name" value="LamG"/>
    <property type="match status" value="2"/>
</dbReference>
<reference evidence="3" key="1">
    <citation type="submission" date="2023-03" db="EMBL/GenBank/DDBJ databases">
        <title>Chromosome-level genomes of two armyworms, Mythimna separata and Mythimna loreyi, provide insights into the biosynthesis and reception of sex pheromones.</title>
        <authorList>
            <person name="Zhao H."/>
        </authorList>
    </citation>
    <scope>NUCLEOTIDE SEQUENCE</scope>
    <source>
        <strain evidence="3">BeijingLab</strain>
        <tissue evidence="3">Pupa</tissue>
    </source>
</reference>
<gene>
    <name evidence="3" type="ORF">PYW07_010405</name>
</gene>
<dbReference type="SUPFAM" id="SSF49899">
    <property type="entry name" value="Concanavalin A-like lectins/glucanases"/>
    <property type="match status" value="2"/>
</dbReference>
<dbReference type="InterPro" id="IPR001791">
    <property type="entry name" value="Laminin_G"/>
</dbReference>
<dbReference type="AlphaFoldDB" id="A0AAD7YAJ3"/>
<name>A0AAD7YAJ3_MYTSE</name>
<dbReference type="Gene3D" id="2.60.120.200">
    <property type="match status" value="2"/>
</dbReference>